<feature type="coiled-coil region" evidence="1">
    <location>
        <begin position="12"/>
        <end position="74"/>
    </location>
</feature>
<proteinExistence type="predicted"/>
<dbReference type="HOGENOM" id="CLU_1577548_0_0_9"/>
<evidence type="ECO:0000313" key="2">
    <source>
        <dbReference type="EMBL" id="EGQ19304.1"/>
    </source>
</evidence>
<evidence type="ECO:0000313" key="3">
    <source>
        <dbReference type="Proteomes" id="UP000005316"/>
    </source>
</evidence>
<evidence type="ECO:0000256" key="1">
    <source>
        <dbReference type="SAM" id="Coils"/>
    </source>
</evidence>
<dbReference type="AlphaFoldDB" id="F9DY19"/>
<dbReference type="OrthoDB" id="9868672at2"/>
<sequence length="169" mass="20009">MKNLFSKVWNHFNRKNIEIEKLQEANKALDQENFRLTNSYNVEWDISTYREKRIVRLEKEKKDLQYVINESKRKVMETKSLMDEKIKDLVLQIQVPTESISLLHLFRTGLRQGYDSSWVAILNTPNGVEVLYLTCRDGESTGGLTKEIGKCQTIDRVRALDQREHIWYD</sequence>
<organism evidence="2 3">
    <name type="scientific">Sporosarcina newyorkensis 2681</name>
    <dbReference type="NCBI Taxonomy" id="1027292"/>
    <lineage>
        <taxon>Bacteria</taxon>
        <taxon>Bacillati</taxon>
        <taxon>Bacillota</taxon>
        <taxon>Bacilli</taxon>
        <taxon>Bacillales</taxon>
        <taxon>Caryophanaceae</taxon>
        <taxon>Sporosarcina</taxon>
    </lineage>
</organism>
<name>F9DY19_9BACL</name>
<dbReference type="RefSeq" id="WP_009498396.1">
    <property type="nucleotide sequence ID" value="NZ_GL982998.1"/>
</dbReference>
<dbReference type="EMBL" id="AFPZ01000121">
    <property type="protein sequence ID" value="EGQ19304.1"/>
    <property type="molecule type" value="Genomic_DNA"/>
</dbReference>
<dbReference type="Proteomes" id="UP000005316">
    <property type="component" value="Unassembled WGS sequence"/>
</dbReference>
<accession>F9DY19</accession>
<protein>
    <submittedName>
        <fullName evidence="2">Uncharacterized protein</fullName>
    </submittedName>
</protein>
<keyword evidence="1" id="KW-0175">Coiled coil</keyword>
<gene>
    <name evidence="2" type="ORF">HMPREF9372_3700</name>
</gene>
<reference evidence="2 3" key="1">
    <citation type="submission" date="2011-04" db="EMBL/GenBank/DDBJ databases">
        <authorList>
            <person name="Muzny D."/>
            <person name="Qin X."/>
            <person name="Deng J."/>
            <person name="Jiang H."/>
            <person name="Liu Y."/>
            <person name="Qu J."/>
            <person name="Song X.-Z."/>
            <person name="Zhang L."/>
            <person name="Thornton R."/>
            <person name="Coyle M."/>
            <person name="Francisco L."/>
            <person name="Jackson L."/>
            <person name="Javaid M."/>
            <person name="Korchina V."/>
            <person name="Kovar C."/>
            <person name="Mata R."/>
            <person name="Mathew T."/>
            <person name="Ngo R."/>
            <person name="Nguyen L."/>
            <person name="Nguyen N."/>
            <person name="Okwuonu G."/>
            <person name="Ongeri F."/>
            <person name="Pham C."/>
            <person name="Simmons D."/>
            <person name="Wilczek-Boney K."/>
            <person name="Hale W."/>
            <person name="Jakkamsetti A."/>
            <person name="Pham P."/>
            <person name="Ruth R."/>
            <person name="San Lucas F."/>
            <person name="Warren J."/>
            <person name="Zhang J."/>
            <person name="Zhao Z."/>
            <person name="Zhou C."/>
            <person name="Zhu D."/>
            <person name="Lee S."/>
            <person name="Bess C."/>
            <person name="Blankenburg K."/>
            <person name="Forbes L."/>
            <person name="Fu Q."/>
            <person name="Gubbala S."/>
            <person name="Hirani K."/>
            <person name="Jayaseelan J.C."/>
            <person name="Lara F."/>
            <person name="Munidasa M."/>
            <person name="Palculict T."/>
            <person name="Patil S."/>
            <person name="Pu L.-L."/>
            <person name="Saada N."/>
            <person name="Tang L."/>
            <person name="Weissenberger G."/>
            <person name="Zhu Y."/>
            <person name="Hemphill L."/>
            <person name="Shang Y."/>
            <person name="Youmans B."/>
            <person name="Ayvaz T."/>
            <person name="Ross M."/>
            <person name="Santibanez J."/>
            <person name="Aqrawi P."/>
            <person name="Gross S."/>
            <person name="Joshi V."/>
            <person name="Fowler G."/>
            <person name="Nazareth L."/>
            <person name="Reid J."/>
            <person name="Worley K."/>
            <person name="Petrosino J."/>
            <person name="Highlander S."/>
            <person name="Gibbs R."/>
        </authorList>
    </citation>
    <scope>NUCLEOTIDE SEQUENCE [LARGE SCALE GENOMIC DNA]</scope>
    <source>
        <strain evidence="2 3">2681</strain>
    </source>
</reference>
<comment type="caution">
    <text evidence="2">The sequence shown here is derived from an EMBL/GenBank/DDBJ whole genome shotgun (WGS) entry which is preliminary data.</text>
</comment>